<dbReference type="EMBL" id="JAOPGA020000945">
    <property type="protein sequence ID" value="KAL0483210.1"/>
    <property type="molecule type" value="Genomic_DNA"/>
</dbReference>
<evidence type="ECO:0000256" key="1">
    <source>
        <dbReference type="SAM" id="Coils"/>
    </source>
</evidence>
<name>A0AAW2Z2L1_9EUKA</name>
<sequence length="109" mass="13314">MQSCFHCPNCCHTDKLQQLLNEKDNRINDLLAIIDHYERDKRELLILKEELNEKRLELLLQEKDDLIDFDNLWHRSAKRSREQYEEYSQFDFTRINKKQKLLCTRIGSM</sequence>
<feature type="coiled-coil region" evidence="1">
    <location>
        <begin position="20"/>
        <end position="57"/>
    </location>
</feature>
<evidence type="ECO:0000313" key="2">
    <source>
        <dbReference type="EMBL" id="KAL0483210.1"/>
    </source>
</evidence>
<organism evidence="2 3">
    <name type="scientific">Acrasis kona</name>
    <dbReference type="NCBI Taxonomy" id="1008807"/>
    <lineage>
        <taxon>Eukaryota</taxon>
        <taxon>Discoba</taxon>
        <taxon>Heterolobosea</taxon>
        <taxon>Tetramitia</taxon>
        <taxon>Eutetramitia</taxon>
        <taxon>Acrasidae</taxon>
        <taxon>Acrasis</taxon>
    </lineage>
</organism>
<dbReference type="AlphaFoldDB" id="A0AAW2Z2L1"/>
<comment type="caution">
    <text evidence="2">The sequence shown here is derived from an EMBL/GenBank/DDBJ whole genome shotgun (WGS) entry which is preliminary data.</text>
</comment>
<gene>
    <name evidence="2" type="ORF">AKO1_014860</name>
</gene>
<evidence type="ECO:0000313" key="3">
    <source>
        <dbReference type="Proteomes" id="UP001431209"/>
    </source>
</evidence>
<dbReference type="Proteomes" id="UP001431209">
    <property type="component" value="Unassembled WGS sequence"/>
</dbReference>
<reference evidence="2 3" key="1">
    <citation type="submission" date="2024-03" db="EMBL/GenBank/DDBJ databases">
        <title>The Acrasis kona genome and developmental transcriptomes reveal deep origins of eukaryotic multicellular pathways.</title>
        <authorList>
            <person name="Sheikh S."/>
            <person name="Fu C.-J."/>
            <person name="Brown M.W."/>
            <person name="Baldauf S.L."/>
        </authorList>
    </citation>
    <scope>NUCLEOTIDE SEQUENCE [LARGE SCALE GENOMIC DNA]</scope>
    <source>
        <strain evidence="2 3">ATCC MYA-3509</strain>
    </source>
</reference>
<accession>A0AAW2Z2L1</accession>
<keyword evidence="1" id="KW-0175">Coiled coil</keyword>
<protein>
    <submittedName>
        <fullName evidence="2">60 kDa chaperonin</fullName>
    </submittedName>
</protein>
<proteinExistence type="predicted"/>
<keyword evidence="3" id="KW-1185">Reference proteome</keyword>